<comment type="caution">
    <text evidence="1">The sequence shown here is derived from an EMBL/GenBank/DDBJ whole genome shotgun (WGS) entry which is preliminary data.</text>
</comment>
<evidence type="ECO:0000313" key="2">
    <source>
        <dbReference type="Proteomes" id="UP000195402"/>
    </source>
</evidence>
<accession>A0A200QMN5</accession>
<reference evidence="1 2" key="1">
    <citation type="journal article" date="2017" name="Mol. Plant">
        <title>The Genome of Medicinal Plant Macleaya cordata Provides New Insights into Benzylisoquinoline Alkaloids Metabolism.</title>
        <authorList>
            <person name="Liu X."/>
            <person name="Liu Y."/>
            <person name="Huang P."/>
            <person name="Ma Y."/>
            <person name="Qing Z."/>
            <person name="Tang Q."/>
            <person name="Cao H."/>
            <person name="Cheng P."/>
            <person name="Zheng Y."/>
            <person name="Yuan Z."/>
            <person name="Zhou Y."/>
            <person name="Liu J."/>
            <person name="Tang Z."/>
            <person name="Zhuo Y."/>
            <person name="Zhang Y."/>
            <person name="Yu L."/>
            <person name="Huang J."/>
            <person name="Yang P."/>
            <person name="Peng Q."/>
            <person name="Zhang J."/>
            <person name="Jiang W."/>
            <person name="Zhang Z."/>
            <person name="Lin K."/>
            <person name="Ro D.K."/>
            <person name="Chen X."/>
            <person name="Xiong X."/>
            <person name="Shang Y."/>
            <person name="Huang S."/>
            <person name="Zeng J."/>
        </authorList>
    </citation>
    <scope>NUCLEOTIDE SEQUENCE [LARGE SCALE GENOMIC DNA]</scope>
    <source>
        <strain evidence="2">cv. BLH2017</strain>
        <tissue evidence="1">Root</tissue>
    </source>
</reference>
<protein>
    <submittedName>
        <fullName evidence="1">Uncharacterized protein</fullName>
    </submittedName>
</protein>
<sequence>MVAADDMCILHTPIGVSCDDCQAYCEAGGIYSDVYTCLKKGGESVCGCCSYSVGHKAAIV</sequence>
<dbReference type="InParanoid" id="A0A200QMN5"/>
<dbReference type="AlphaFoldDB" id="A0A200QMN5"/>
<gene>
    <name evidence="1" type="ORF">BVC80_41g20</name>
</gene>
<proteinExistence type="predicted"/>
<organism evidence="1 2">
    <name type="scientific">Macleaya cordata</name>
    <name type="common">Five-seeded plume-poppy</name>
    <name type="synonym">Bocconia cordata</name>
    <dbReference type="NCBI Taxonomy" id="56857"/>
    <lineage>
        <taxon>Eukaryota</taxon>
        <taxon>Viridiplantae</taxon>
        <taxon>Streptophyta</taxon>
        <taxon>Embryophyta</taxon>
        <taxon>Tracheophyta</taxon>
        <taxon>Spermatophyta</taxon>
        <taxon>Magnoliopsida</taxon>
        <taxon>Ranunculales</taxon>
        <taxon>Papaveraceae</taxon>
        <taxon>Papaveroideae</taxon>
        <taxon>Macleaya</taxon>
    </lineage>
</organism>
<dbReference type="Proteomes" id="UP000195402">
    <property type="component" value="Unassembled WGS sequence"/>
</dbReference>
<dbReference type="EMBL" id="MVGT01001547">
    <property type="protein sequence ID" value="OVA11733.1"/>
    <property type="molecule type" value="Genomic_DNA"/>
</dbReference>
<keyword evidence="2" id="KW-1185">Reference proteome</keyword>
<evidence type="ECO:0000313" key="1">
    <source>
        <dbReference type="EMBL" id="OVA11733.1"/>
    </source>
</evidence>
<name>A0A200QMN5_MACCD</name>